<organism evidence="2 3">
    <name type="scientific">Dorcoceras hygrometricum</name>
    <dbReference type="NCBI Taxonomy" id="472368"/>
    <lineage>
        <taxon>Eukaryota</taxon>
        <taxon>Viridiplantae</taxon>
        <taxon>Streptophyta</taxon>
        <taxon>Embryophyta</taxon>
        <taxon>Tracheophyta</taxon>
        <taxon>Spermatophyta</taxon>
        <taxon>Magnoliopsida</taxon>
        <taxon>eudicotyledons</taxon>
        <taxon>Gunneridae</taxon>
        <taxon>Pentapetalae</taxon>
        <taxon>asterids</taxon>
        <taxon>lamiids</taxon>
        <taxon>Lamiales</taxon>
        <taxon>Gesneriaceae</taxon>
        <taxon>Didymocarpoideae</taxon>
        <taxon>Trichosporeae</taxon>
        <taxon>Loxocarpinae</taxon>
        <taxon>Dorcoceras</taxon>
    </lineage>
</organism>
<feature type="transmembrane region" description="Helical" evidence="1">
    <location>
        <begin position="74"/>
        <end position="95"/>
    </location>
</feature>
<dbReference type="EMBL" id="KQ999108">
    <property type="protein sequence ID" value="KZV42336.1"/>
    <property type="molecule type" value="Genomic_DNA"/>
</dbReference>
<name>A0A2Z7C603_9LAMI</name>
<feature type="transmembrane region" description="Helical" evidence="1">
    <location>
        <begin position="45"/>
        <end position="68"/>
    </location>
</feature>
<evidence type="ECO:0000313" key="3">
    <source>
        <dbReference type="Proteomes" id="UP000250235"/>
    </source>
</evidence>
<proteinExistence type="predicted"/>
<dbReference type="Proteomes" id="UP000250235">
    <property type="component" value="Unassembled WGS sequence"/>
</dbReference>
<keyword evidence="1" id="KW-0812">Transmembrane</keyword>
<gene>
    <name evidence="2" type="ORF">F511_40324</name>
</gene>
<evidence type="ECO:0000256" key="1">
    <source>
        <dbReference type="SAM" id="Phobius"/>
    </source>
</evidence>
<keyword evidence="1" id="KW-0472">Membrane</keyword>
<evidence type="ECO:0000313" key="2">
    <source>
        <dbReference type="EMBL" id="KZV42336.1"/>
    </source>
</evidence>
<accession>A0A2Z7C603</accession>
<reference evidence="2 3" key="1">
    <citation type="journal article" date="2015" name="Proc. Natl. Acad. Sci. U.S.A.">
        <title>The resurrection genome of Boea hygrometrica: A blueprint for survival of dehydration.</title>
        <authorList>
            <person name="Xiao L."/>
            <person name="Yang G."/>
            <person name="Zhang L."/>
            <person name="Yang X."/>
            <person name="Zhao S."/>
            <person name="Ji Z."/>
            <person name="Zhou Q."/>
            <person name="Hu M."/>
            <person name="Wang Y."/>
            <person name="Chen M."/>
            <person name="Xu Y."/>
            <person name="Jin H."/>
            <person name="Xiao X."/>
            <person name="Hu G."/>
            <person name="Bao F."/>
            <person name="Hu Y."/>
            <person name="Wan P."/>
            <person name="Li L."/>
            <person name="Deng X."/>
            <person name="Kuang T."/>
            <person name="Xiang C."/>
            <person name="Zhu J.K."/>
            <person name="Oliver M.J."/>
            <person name="He Y."/>
        </authorList>
    </citation>
    <scope>NUCLEOTIDE SEQUENCE [LARGE SCALE GENOMIC DNA]</scope>
    <source>
        <strain evidence="3">cv. XS01</strain>
    </source>
</reference>
<keyword evidence="3" id="KW-1185">Reference proteome</keyword>
<feature type="transmembrane region" description="Helical" evidence="1">
    <location>
        <begin position="21"/>
        <end position="38"/>
    </location>
</feature>
<dbReference type="AlphaFoldDB" id="A0A2Z7C603"/>
<sequence length="142" mass="14913">MFAASSCSECKTPSFILVEATSYWLALAIAVAGVYNVVLISARCLCVVVAGVSFALLKKLLGISYVLFPLLSAAAIFISQPYCALYLVVLFCCFLPGCEGERRYRTLISLLGSVSPHAPSGYPAGRGANPAGGAQVVVRVSQ</sequence>
<keyword evidence="1" id="KW-1133">Transmembrane helix</keyword>
<protein>
    <submittedName>
        <fullName evidence="2">Ankyrin repeats-containing protein</fullName>
    </submittedName>
</protein>